<dbReference type="FunFam" id="1.20.1720.10:FF:000012">
    <property type="entry name" value="MFS toxin efflux pump (AflT)"/>
    <property type="match status" value="1"/>
</dbReference>
<feature type="transmembrane region" description="Helical" evidence="6">
    <location>
        <begin position="45"/>
        <end position="73"/>
    </location>
</feature>
<keyword evidence="9" id="KW-1185">Reference proteome</keyword>
<evidence type="ECO:0000256" key="2">
    <source>
        <dbReference type="ARBA" id="ARBA00022692"/>
    </source>
</evidence>
<dbReference type="InterPro" id="IPR020846">
    <property type="entry name" value="MFS_dom"/>
</dbReference>
<comment type="subcellular location">
    <subcellularLocation>
        <location evidence="1">Membrane</location>
        <topology evidence="1">Multi-pass membrane protein</topology>
    </subcellularLocation>
</comment>
<evidence type="ECO:0000313" key="9">
    <source>
        <dbReference type="Proteomes" id="UP000240883"/>
    </source>
</evidence>
<dbReference type="SUPFAM" id="SSF103473">
    <property type="entry name" value="MFS general substrate transporter"/>
    <property type="match status" value="1"/>
</dbReference>
<feature type="transmembrane region" description="Helical" evidence="6">
    <location>
        <begin position="242"/>
        <end position="261"/>
    </location>
</feature>
<evidence type="ECO:0000256" key="4">
    <source>
        <dbReference type="ARBA" id="ARBA00023136"/>
    </source>
</evidence>
<reference evidence="8 9" key="1">
    <citation type="journal article" date="2018" name="Front. Microbiol.">
        <title>Genome-Wide Analysis of Corynespora cassiicola Leaf Fall Disease Putative Effectors.</title>
        <authorList>
            <person name="Lopez D."/>
            <person name="Ribeiro S."/>
            <person name="Label P."/>
            <person name="Fumanal B."/>
            <person name="Venisse J.S."/>
            <person name="Kohler A."/>
            <person name="de Oliveira R.R."/>
            <person name="Labutti K."/>
            <person name="Lipzen A."/>
            <person name="Lail K."/>
            <person name="Bauer D."/>
            <person name="Ohm R.A."/>
            <person name="Barry K.W."/>
            <person name="Spatafora J."/>
            <person name="Grigoriev I.V."/>
            <person name="Martin F.M."/>
            <person name="Pujade-Renaud V."/>
        </authorList>
    </citation>
    <scope>NUCLEOTIDE SEQUENCE [LARGE SCALE GENOMIC DNA]</scope>
    <source>
        <strain evidence="8 9">Philippines</strain>
    </source>
</reference>
<feature type="transmembrane region" description="Helical" evidence="6">
    <location>
        <begin position="85"/>
        <end position="106"/>
    </location>
</feature>
<keyword evidence="2 6" id="KW-0812">Transmembrane</keyword>
<protein>
    <submittedName>
        <fullName evidence="8">MFS general substrate transporter</fullName>
    </submittedName>
</protein>
<dbReference type="PROSITE" id="PS50850">
    <property type="entry name" value="MFS"/>
    <property type="match status" value="1"/>
</dbReference>
<feature type="transmembrane region" description="Helical" evidence="6">
    <location>
        <begin position="350"/>
        <end position="371"/>
    </location>
</feature>
<proteinExistence type="predicted"/>
<evidence type="ECO:0000259" key="7">
    <source>
        <dbReference type="PROSITE" id="PS50850"/>
    </source>
</evidence>
<feature type="transmembrane region" description="Helical" evidence="6">
    <location>
        <begin position="143"/>
        <end position="163"/>
    </location>
</feature>
<dbReference type="Pfam" id="PF07690">
    <property type="entry name" value="MFS_1"/>
    <property type="match status" value="1"/>
</dbReference>
<dbReference type="AlphaFoldDB" id="A0A2T2P3L6"/>
<keyword evidence="3 6" id="KW-1133">Transmembrane helix</keyword>
<dbReference type="InterPro" id="IPR011701">
    <property type="entry name" value="MFS"/>
</dbReference>
<feature type="transmembrane region" description="Helical" evidence="6">
    <location>
        <begin position="513"/>
        <end position="533"/>
    </location>
</feature>
<dbReference type="Proteomes" id="UP000240883">
    <property type="component" value="Unassembled WGS sequence"/>
</dbReference>
<evidence type="ECO:0000313" key="8">
    <source>
        <dbReference type="EMBL" id="PSN72277.1"/>
    </source>
</evidence>
<dbReference type="PANTHER" id="PTHR23501">
    <property type="entry name" value="MAJOR FACILITATOR SUPERFAMILY"/>
    <property type="match status" value="1"/>
</dbReference>
<organism evidence="8 9">
    <name type="scientific">Corynespora cassiicola Philippines</name>
    <dbReference type="NCBI Taxonomy" id="1448308"/>
    <lineage>
        <taxon>Eukaryota</taxon>
        <taxon>Fungi</taxon>
        <taxon>Dikarya</taxon>
        <taxon>Ascomycota</taxon>
        <taxon>Pezizomycotina</taxon>
        <taxon>Dothideomycetes</taxon>
        <taxon>Pleosporomycetidae</taxon>
        <taxon>Pleosporales</taxon>
        <taxon>Corynesporascaceae</taxon>
        <taxon>Corynespora</taxon>
    </lineage>
</organism>
<dbReference type="PANTHER" id="PTHR23501:SF198">
    <property type="entry name" value="AZOLE RESISTANCE PROTEIN 1-RELATED"/>
    <property type="match status" value="1"/>
</dbReference>
<feature type="transmembrane region" description="Helical" evidence="6">
    <location>
        <begin position="409"/>
        <end position="430"/>
    </location>
</feature>
<dbReference type="Gene3D" id="1.20.1720.10">
    <property type="entry name" value="Multidrug resistance protein D"/>
    <property type="match status" value="1"/>
</dbReference>
<accession>A0A2T2P3L6</accession>
<evidence type="ECO:0000256" key="1">
    <source>
        <dbReference type="ARBA" id="ARBA00004141"/>
    </source>
</evidence>
<dbReference type="EMBL" id="KZ678130">
    <property type="protein sequence ID" value="PSN72277.1"/>
    <property type="molecule type" value="Genomic_DNA"/>
</dbReference>
<feature type="region of interest" description="Disordered" evidence="5">
    <location>
        <begin position="1"/>
        <end position="36"/>
    </location>
</feature>
<evidence type="ECO:0000256" key="6">
    <source>
        <dbReference type="SAM" id="Phobius"/>
    </source>
</evidence>
<feature type="transmembrane region" description="Helical" evidence="6">
    <location>
        <begin position="273"/>
        <end position="290"/>
    </location>
</feature>
<feature type="domain" description="Major facilitator superfamily (MFS) profile" evidence="7">
    <location>
        <begin position="48"/>
        <end position="535"/>
    </location>
</feature>
<sequence>MEHSVEKEVSTFSPATPLADGSSVDEIPKQDDQVPKDQYMSGPKLYTLIFGLGLSVFIFALDMSILVTAIPIITEKFQSTADIGWYMSGYMLTLCALQPLAGKLYANFSLKWTFMTFFFIFELGSLISGAATSSEMLITGRAIAGAGAAGLMSGTLSIIAAVVELRLRALYMGVIMSMFGISTISGPLLGGAFTQHVSWRWVFYINLPVGGITIAALVFFFHPPSRPVENDPVKDRILRLDLPGAALFIPAVIMILMALQWGGVTYPWKSGRIIGLFVGGGILLVVFTAWQLRAGKEAMIPPSILSQRTVLWACISAMFGMGAQGLLGLWMPEWFQVVKAASPVQSGVNLLPAMLAHTIIAIVVGVLTTKIGYCNPFILMGLIFMSIGSGLFTTFEVGTGSPRWIGYQVLYGLGAGQFMTGPLLAVQSVLSPADTPVGVATVSFFQMFGGAFFTGVSQTIFNQQLIKELLKNVPGVDIAQLLAAGTAAVHKVASPDELPGIVLSYNRAILDPFYLAAAVTATAFFCALGIEWINVKGKNLVAEAA</sequence>
<feature type="transmembrane region" description="Helical" evidence="6">
    <location>
        <begin position="112"/>
        <end position="131"/>
    </location>
</feature>
<dbReference type="OrthoDB" id="10021397at2759"/>
<dbReference type="InterPro" id="IPR036259">
    <property type="entry name" value="MFS_trans_sf"/>
</dbReference>
<feature type="transmembrane region" description="Helical" evidence="6">
    <location>
        <begin position="201"/>
        <end position="222"/>
    </location>
</feature>
<evidence type="ECO:0000256" key="3">
    <source>
        <dbReference type="ARBA" id="ARBA00022989"/>
    </source>
</evidence>
<dbReference type="GO" id="GO:0022857">
    <property type="term" value="F:transmembrane transporter activity"/>
    <property type="evidence" value="ECO:0007669"/>
    <property type="project" value="InterPro"/>
</dbReference>
<dbReference type="CDD" id="cd17502">
    <property type="entry name" value="MFS_Azr1_MDR_like"/>
    <property type="match status" value="1"/>
</dbReference>
<feature type="transmembrane region" description="Helical" evidence="6">
    <location>
        <begin position="442"/>
        <end position="461"/>
    </location>
</feature>
<evidence type="ECO:0000256" key="5">
    <source>
        <dbReference type="SAM" id="MobiDB-lite"/>
    </source>
</evidence>
<feature type="compositionally biased region" description="Basic and acidic residues" evidence="5">
    <location>
        <begin position="26"/>
        <end position="35"/>
    </location>
</feature>
<keyword evidence="4 6" id="KW-0472">Membrane</keyword>
<name>A0A2T2P3L6_CORCC</name>
<gene>
    <name evidence="8" type="ORF">BS50DRAFT_248073</name>
</gene>
<dbReference type="Gene3D" id="1.20.1250.20">
    <property type="entry name" value="MFS general substrate transporter like domains"/>
    <property type="match status" value="1"/>
</dbReference>
<feature type="transmembrane region" description="Helical" evidence="6">
    <location>
        <begin position="169"/>
        <end position="189"/>
    </location>
</feature>
<feature type="transmembrane region" description="Helical" evidence="6">
    <location>
        <begin position="310"/>
        <end position="330"/>
    </location>
</feature>
<feature type="transmembrane region" description="Helical" evidence="6">
    <location>
        <begin position="377"/>
        <end position="397"/>
    </location>
</feature>
<dbReference type="GO" id="GO:0005886">
    <property type="term" value="C:plasma membrane"/>
    <property type="evidence" value="ECO:0007669"/>
    <property type="project" value="TreeGrafter"/>
</dbReference>